<dbReference type="InterPro" id="IPR013856">
    <property type="entry name" value="Peptidase_M4_domain"/>
</dbReference>
<dbReference type="InterPro" id="IPR023612">
    <property type="entry name" value="Peptidase_M4"/>
</dbReference>
<keyword evidence="6 9" id="KW-0862">Zinc</keyword>
<feature type="domain" description="Secretion system C-terminal sorting" evidence="13">
    <location>
        <begin position="600"/>
        <end position="670"/>
    </location>
</feature>
<dbReference type="Pfam" id="PF01447">
    <property type="entry name" value="Peptidase_M4"/>
    <property type="match status" value="1"/>
</dbReference>
<comment type="cofactor">
    <cofactor evidence="9">
        <name>Zn(2+)</name>
        <dbReference type="ChEBI" id="CHEBI:29105"/>
    </cofactor>
</comment>
<evidence type="ECO:0000256" key="6">
    <source>
        <dbReference type="ARBA" id="ARBA00022833"/>
    </source>
</evidence>
<evidence type="ECO:0000256" key="1">
    <source>
        <dbReference type="ARBA" id="ARBA00009388"/>
    </source>
</evidence>
<dbReference type="Pfam" id="PF18962">
    <property type="entry name" value="Por_Secre_tail"/>
    <property type="match status" value="1"/>
</dbReference>
<dbReference type="EC" id="3.4.24.-" evidence="9"/>
<dbReference type="PANTHER" id="PTHR33794">
    <property type="entry name" value="BACILLOLYSIN"/>
    <property type="match status" value="1"/>
</dbReference>
<dbReference type="NCBIfam" id="TIGR04183">
    <property type="entry name" value="Por_Secre_tail"/>
    <property type="match status" value="1"/>
</dbReference>
<keyword evidence="9" id="KW-0964">Secreted</keyword>
<dbReference type="GO" id="GO:0004222">
    <property type="term" value="F:metalloendopeptidase activity"/>
    <property type="evidence" value="ECO:0007669"/>
    <property type="project" value="UniProtKB-UniRule"/>
</dbReference>
<reference evidence="14" key="1">
    <citation type="submission" date="2019-01" db="EMBL/GenBank/DDBJ databases">
        <title>Whole Genome Sequencing for Putative Detection of Antimicrobial Resistance and Potential Virulence Factors in Chryseobacterium indologenes isolated from Nile Tilapia in Tanzania.</title>
        <authorList>
            <person name="Mwega E."/>
            <person name="Mutoloki S."/>
            <person name="Mugimba K."/>
            <person name="Colquhoun D."/>
            <person name="Mdegela R."/>
            <person name="Evensen O."/>
            <person name="Wasteson Y."/>
        </authorList>
    </citation>
    <scope>NUCLEOTIDE SEQUENCE [LARGE SCALE GENOMIC DNA]</scope>
    <source>
        <strain evidence="14">StR 01</strain>
    </source>
</reference>
<evidence type="ECO:0000256" key="2">
    <source>
        <dbReference type="ARBA" id="ARBA00022670"/>
    </source>
</evidence>
<dbReference type="CDD" id="cd09597">
    <property type="entry name" value="M4_TLP"/>
    <property type="match status" value="1"/>
</dbReference>
<dbReference type="Pfam" id="PF02868">
    <property type="entry name" value="Peptidase_M4_C"/>
    <property type="match status" value="1"/>
</dbReference>
<dbReference type="PANTHER" id="PTHR33794:SF1">
    <property type="entry name" value="BACILLOLYSIN"/>
    <property type="match status" value="1"/>
</dbReference>
<comment type="subcellular location">
    <subcellularLocation>
        <location evidence="9">Secreted</location>
    </subcellularLocation>
</comment>
<feature type="domain" description="FTP" evidence="12">
    <location>
        <begin position="86"/>
        <end position="133"/>
    </location>
</feature>
<sequence length="671" mass="74094">MNGKTTISKKIVINLLLTGAIFFFQINDVSAQNRSEKEQTAMVNLPKFLPLSSMGNFHMDVSGLHLKKEYLMDNLSEWLGVNNEHTFRLIKEEIDPLGIKHTVYQHYYNNVKVMDELLLLHEKGGYLIYVNGELTADINLSIGNSLAEADVKSIISKNLTAGSGPSDLKFSDFETVIAKVDNGRTVVTYLTSKIEVLAARSLKAYTYYINTEDKKIVKKISKTYHVDTPSSSTTLNKGNQQITVDSYNGVFRLKDNSRNIHTLDATDADGGFDPFTGLLTGTSDYVNPTPNFTSDVTKAAVEVHWGLEKTYDYYLTKHNRDSYDGNSSPVNNYYNVDFSLVDSSLPIGAGDNAMAIDFGGYIFMAFGNGNFSSGIPYMNPLVTLDVAGHEFSHLVISRNGLGGLNYEKESGALNESIADMMGTAIEFYSGITPNWTIGEGLMPSHSPDYLRDMGNPNYVNSDNPQQPDTYQGTYWMDTNVTPDETNDYGGVHINSGVGNFWFYLLSQGGSGTNDIGNMYTVNGIGIEKAEKIIYRALVNYLTPNSTYIDAYNATKQAAIDLYGATSNEAQQNVNAWYAVGIGNGQLGINEAKTNENDITIYPNPVKQGYFIINSKQSAMYELYDISGRVIIPSQKLNTGVNKIFTKGVVSGNYILKVSKNGNFITKKIIVE</sequence>
<keyword evidence="2 9" id="KW-0645">Protease</keyword>
<comment type="similarity">
    <text evidence="1 9">Belongs to the peptidase M4 family.</text>
</comment>
<evidence type="ECO:0000259" key="10">
    <source>
        <dbReference type="Pfam" id="PF01447"/>
    </source>
</evidence>
<keyword evidence="4" id="KW-0732">Signal</keyword>
<keyword evidence="3" id="KW-0479">Metal-binding</keyword>
<dbReference type="EMBL" id="CP035532">
    <property type="protein sequence ID" value="QBA21013.1"/>
    <property type="molecule type" value="Genomic_DNA"/>
</dbReference>
<evidence type="ECO:0000259" key="12">
    <source>
        <dbReference type="Pfam" id="PF07504"/>
    </source>
</evidence>
<dbReference type="InterPro" id="IPR027268">
    <property type="entry name" value="Peptidase_M4/M1_CTD_sf"/>
</dbReference>
<feature type="active site" description="Proton donor" evidence="8">
    <location>
        <position position="492"/>
    </location>
</feature>
<dbReference type="Gene3D" id="3.10.450.490">
    <property type="match status" value="1"/>
</dbReference>
<evidence type="ECO:0000259" key="13">
    <source>
        <dbReference type="Pfam" id="PF18962"/>
    </source>
</evidence>
<proteinExistence type="inferred from homology"/>
<dbReference type="InterPro" id="IPR050728">
    <property type="entry name" value="Zinc_Metalloprotease_M4"/>
</dbReference>
<keyword evidence="7 9" id="KW-0482">Metalloprotease</keyword>
<protein>
    <recommendedName>
        <fullName evidence="9">Neutral metalloproteinase</fullName>
        <ecNumber evidence="9">3.4.24.-</ecNumber>
    </recommendedName>
</protein>
<dbReference type="Gene3D" id="3.10.170.10">
    <property type="match status" value="1"/>
</dbReference>
<dbReference type="Gene3D" id="1.10.390.10">
    <property type="entry name" value="Neutral Protease Domain 2"/>
    <property type="match status" value="1"/>
</dbReference>
<evidence type="ECO:0000259" key="11">
    <source>
        <dbReference type="Pfam" id="PF02868"/>
    </source>
</evidence>
<comment type="function">
    <text evidence="9">Extracellular zinc metalloprotease.</text>
</comment>
<feature type="domain" description="Peptidase M4 C-terminal" evidence="11">
    <location>
        <begin position="403"/>
        <end position="581"/>
    </location>
</feature>
<evidence type="ECO:0000256" key="9">
    <source>
        <dbReference type="RuleBase" id="RU366073"/>
    </source>
</evidence>
<organism evidence="14">
    <name type="scientific">Chryseobacterium indologenes</name>
    <name type="common">Flavobacterium indologenes</name>
    <dbReference type="NCBI Taxonomy" id="253"/>
    <lineage>
        <taxon>Bacteria</taxon>
        <taxon>Pseudomonadati</taxon>
        <taxon>Bacteroidota</taxon>
        <taxon>Flavobacteriia</taxon>
        <taxon>Flavobacteriales</taxon>
        <taxon>Weeksellaceae</taxon>
        <taxon>Chryseobacterium group</taxon>
        <taxon>Chryseobacterium</taxon>
    </lineage>
</organism>
<gene>
    <name evidence="14" type="ORF">EU348_07335</name>
</gene>
<dbReference type="GO" id="GO:0005576">
    <property type="term" value="C:extracellular region"/>
    <property type="evidence" value="ECO:0007669"/>
    <property type="project" value="UniProtKB-SubCell"/>
</dbReference>
<dbReference type="Pfam" id="PF07504">
    <property type="entry name" value="FTP"/>
    <property type="match status" value="1"/>
</dbReference>
<evidence type="ECO:0000256" key="8">
    <source>
        <dbReference type="PIRSR" id="PIRSR623612-1"/>
    </source>
</evidence>
<dbReference type="InterPro" id="IPR001570">
    <property type="entry name" value="Peptidase_M4_C_domain"/>
</dbReference>
<evidence type="ECO:0000256" key="7">
    <source>
        <dbReference type="ARBA" id="ARBA00023049"/>
    </source>
</evidence>
<dbReference type="InterPro" id="IPR011096">
    <property type="entry name" value="FTP_domain"/>
</dbReference>
<feature type="active site" evidence="8">
    <location>
        <position position="390"/>
    </location>
</feature>
<dbReference type="GO" id="GO:0046872">
    <property type="term" value="F:metal ion binding"/>
    <property type="evidence" value="ECO:0007669"/>
    <property type="project" value="UniProtKB-UniRule"/>
</dbReference>
<dbReference type="InterPro" id="IPR026444">
    <property type="entry name" value="Secre_tail"/>
</dbReference>
<evidence type="ECO:0000313" key="14">
    <source>
        <dbReference type="EMBL" id="QBA21013.1"/>
    </source>
</evidence>
<feature type="domain" description="Peptidase M4" evidence="10">
    <location>
        <begin position="233"/>
        <end position="396"/>
    </location>
</feature>
<keyword evidence="5 9" id="KW-0378">Hydrolase</keyword>
<evidence type="ECO:0000256" key="3">
    <source>
        <dbReference type="ARBA" id="ARBA00022723"/>
    </source>
</evidence>
<dbReference type="SUPFAM" id="SSF55486">
    <property type="entry name" value="Metalloproteases ('zincins'), catalytic domain"/>
    <property type="match status" value="1"/>
</dbReference>
<accession>A0A411DKW7</accession>
<dbReference type="PRINTS" id="PR00730">
    <property type="entry name" value="THERMOLYSIN"/>
</dbReference>
<dbReference type="GO" id="GO:0006508">
    <property type="term" value="P:proteolysis"/>
    <property type="evidence" value="ECO:0007669"/>
    <property type="project" value="UniProtKB-KW"/>
</dbReference>
<dbReference type="AlphaFoldDB" id="A0A411DKW7"/>
<evidence type="ECO:0000256" key="5">
    <source>
        <dbReference type="ARBA" id="ARBA00022801"/>
    </source>
</evidence>
<evidence type="ECO:0000256" key="4">
    <source>
        <dbReference type="ARBA" id="ARBA00022729"/>
    </source>
</evidence>
<name>A0A411DKW7_CHRID</name>